<sequence>METKDKVKHAILVARCLDTMNVAPAERTKKMLSPLLHYTDKILNKFDLKEAQKAELVKSMTLEAFNPGEYVMHMGDRGDKWYIVLQGCLNVFVPNFQLNDLMKKSNTVAVTECEQAREKLMAQYRKDLGIGSRKSSLPETKLASDKAATIKQRRTAVYFELLDYLAHAGTPPPSFSEDSDIPHMYNEELNAFVPENKDADSEWWTSVFQFKDRMAFGDVALVQDVPRTATIRCEERTLLLVVSKDDYQVIKEGGAMKQALERQNFIRGMYVFRQLSDPWLMYIASLLCEKKLNRGEEVCVEGQPLLEVSIIRTGECKVTGLRGGRDDSSARLPTARRQLPLAILAPPSIIADADALCGRTQHSVTVLASTRLELYCMSRQHFLGLPQESALELVQSIAKQQTVLRNQRQRYLDDHLNNLPLPPPPDRPRWEGERRAMTRLDNYIPANQRREPVRHPCSRAISVSPSQLLRAPSTSDDRGPSNDTVIRRRPLPQTRLSGSGVLTTRRPTLQDIPFSMELLPSETSIPDCANRSVGRFAGCEGLQDAGKYHAGTSTLPLVDARAKCEDPLVGEPRGIVQQMRESPRRLHNARRYASQALPPGAGGTPPPRHESAMTTSRPVLHGVQLTAADEGGPVNAIVCMPQLVLNLCSRSPSSKRLQVFGAHNGKSDAPPSMMEPSKCSESVTSEGALSQKSRLAKPGSIGRKSEVLAMGAPARRKFGTRPPGFTAWIGTSLTEIPTVTPQPSLSVMRFR</sequence>
<feature type="domain" description="Cyclic nucleotide-binding" evidence="2">
    <location>
        <begin position="47"/>
        <end position="92"/>
    </location>
</feature>
<keyword evidence="4" id="KW-1185">Reference proteome</keyword>
<feature type="domain" description="Cyclic nucleotide-binding" evidence="2">
    <location>
        <begin position="271"/>
        <end position="382"/>
    </location>
</feature>
<evidence type="ECO:0000313" key="4">
    <source>
        <dbReference type="Proteomes" id="UP001190700"/>
    </source>
</evidence>
<dbReference type="PROSITE" id="PS50042">
    <property type="entry name" value="CNMP_BINDING_3"/>
    <property type="match status" value="3"/>
</dbReference>
<organism evidence="3 4">
    <name type="scientific">Cymbomonas tetramitiformis</name>
    <dbReference type="NCBI Taxonomy" id="36881"/>
    <lineage>
        <taxon>Eukaryota</taxon>
        <taxon>Viridiplantae</taxon>
        <taxon>Chlorophyta</taxon>
        <taxon>Pyramimonadophyceae</taxon>
        <taxon>Pyramimonadales</taxon>
        <taxon>Pyramimonadaceae</taxon>
        <taxon>Cymbomonas</taxon>
    </lineage>
</organism>
<dbReference type="InterPro" id="IPR000595">
    <property type="entry name" value="cNMP-bd_dom"/>
</dbReference>
<dbReference type="AlphaFoldDB" id="A0AAE0L4H1"/>
<dbReference type="Pfam" id="PF00027">
    <property type="entry name" value="cNMP_binding"/>
    <property type="match status" value="1"/>
</dbReference>
<feature type="region of interest" description="Disordered" evidence="1">
    <location>
        <begin position="593"/>
        <end position="613"/>
    </location>
</feature>
<feature type="region of interest" description="Disordered" evidence="1">
    <location>
        <begin position="663"/>
        <end position="700"/>
    </location>
</feature>
<dbReference type="CDD" id="cd00038">
    <property type="entry name" value="CAP_ED"/>
    <property type="match status" value="2"/>
</dbReference>
<name>A0AAE0L4H1_9CHLO</name>
<dbReference type="GO" id="GO:0004862">
    <property type="term" value="F:cAMP-dependent protein kinase inhibitor activity"/>
    <property type="evidence" value="ECO:0007669"/>
    <property type="project" value="TreeGrafter"/>
</dbReference>
<feature type="compositionally biased region" description="Polar residues" evidence="1">
    <location>
        <begin position="679"/>
        <end position="693"/>
    </location>
</feature>
<dbReference type="GO" id="GO:0005829">
    <property type="term" value="C:cytosol"/>
    <property type="evidence" value="ECO:0007669"/>
    <property type="project" value="TreeGrafter"/>
</dbReference>
<proteinExistence type="predicted"/>
<evidence type="ECO:0000313" key="3">
    <source>
        <dbReference type="EMBL" id="KAK3271831.1"/>
    </source>
</evidence>
<feature type="domain" description="Cyclic nucleotide-binding" evidence="2">
    <location>
        <begin position="216"/>
        <end position="268"/>
    </location>
</feature>
<dbReference type="PANTHER" id="PTHR11635:SF166">
    <property type="entry name" value="CYCLIC NUCLEOTIDE-BINDING DOMAIN-CONTAINING PROTEIN"/>
    <property type="match status" value="1"/>
</dbReference>
<evidence type="ECO:0000256" key="1">
    <source>
        <dbReference type="SAM" id="MobiDB-lite"/>
    </source>
</evidence>
<dbReference type="GO" id="GO:0005952">
    <property type="term" value="C:cAMP-dependent protein kinase complex"/>
    <property type="evidence" value="ECO:0007669"/>
    <property type="project" value="InterPro"/>
</dbReference>
<dbReference type="InterPro" id="IPR050503">
    <property type="entry name" value="cAMP-dep_PK_reg_su-like"/>
</dbReference>
<dbReference type="SUPFAM" id="SSF51206">
    <property type="entry name" value="cAMP-binding domain-like"/>
    <property type="match status" value="2"/>
</dbReference>
<dbReference type="Gene3D" id="2.60.120.10">
    <property type="entry name" value="Jelly Rolls"/>
    <property type="match status" value="3"/>
</dbReference>
<dbReference type="InterPro" id="IPR014710">
    <property type="entry name" value="RmlC-like_jellyroll"/>
</dbReference>
<dbReference type="InterPro" id="IPR018490">
    <property type="entry name" value="cNMP-bd_dom_sf"/>
</dbReference>
<accession>A0AAE0L4H1</accession>
<gene>
    <name evidence="3" type="ORF">CYMTET_19844</name>
</gene>
<protein>
    <recommendedName>
        <fullName evidence="2">Cyclic nucleotide-binding domain-containing protein</fullName>
    </recommendedName>
</protein>
<dbReference type="GO" id="GO:0034236">
    <property type="term" value="F:protein kinase A catalytic subunit binding"/>
    <property type="evidence" value="ECO:0007669"/>
    <property type="project" value="TreeGrafter"/>
</dbReference>
<dbReference type="EMBL" id="LGRX02009347">
    <property type="protein sequence ID" value="KAK3271831.1"/>
    <property type="molecule type" value="Genomic_DNA"/>
</dbReference>
<comment type="caution">
    <text evidence="3">The sequence shown here is derived from an EMBL/GenBank/DDBJ whole genome shotgun (WGS) entry which is preliminary data.</text>
</comment>
<reference evidence="3 4" key="1">
    <citation type="journal article" date="2015" name="Genome Biol. Evol.">
        <title>Comparative Genomics of a Bacterivorous Green Alga Reveals Evolutionary Causalities and Consequences of Phago-Mixotrophic Mode of Nutrition.</title>
        <authorList>
            <person name="Burns J.A."/>
            <person name="Paasch A."/>
            <person name="Narechania A."/>
            <person name="Kim E."/>
        </authorList>
    </citation>
    <scope>NUCLEOTIDE SEQUENCE [LARGE SCALE GENOMIC DNA]</scope>
    <source>
        <strain evidence="3 4">PLY_AMNH</strain>
    </source>
</reference>
<dbReference type="Proteomes" id="UP001190700">
    <property type="component" value="Unassembled WGS sequence"/>
</dbReference>
<dbReference type="GO" id="GO:0030552">
    <property type="term" value="F:cAMP binding"/>
    <property type="evidence" value="ECO:0007669"/>
    <property type="project" value="TreeGrafter"/>
</dbReference>
<dbReference type="PANTHER" id="PTHR11635">
    <property type="entry name" value="CAMP-DEPENDENT PROTEIN KINASE REGULATORY CHAIN"/>
    <property type="match status" value="1"/>
</dbReference>
<evidence type="ECO:0000259" key="2">
    <source>
        <dbReference type="PROSITE" id="PS50042"/>
    </source>
</evidence>
<dbReference type="SMART" id="SM00100">
    <property type="entry name" value="cNMP"/>
    <property type="match status" value="1"/>
</dbReference>
<feature type="region of interest" description="Disordered" evidence="1">
    <location>
        <begin position="441"/>
        <end position="499"/>
    </location>
</feature>